<evidence type="ECO:0000256" key="3">
    <source>
        <dbReference type="ARBA" id="ARBA00022833"/>
    </source>
</evidence>
<evidence type="ECO:0000256" key="2">
    <source>
        <dbReference type="ARBA" id="ARBA00022723"/>
    </source>
</evidence>
<proteinExistence type="inferred from homology"/>
<dbReference type="Pfam" id="PF03226">
    <property type="entry name" value="Yippee-Mis18"/>
    <property type="match status" value="1"/>
</dbReference>
<dbReference type="Proteomes" id="UP000654370">
    <property type="component" value="Unassembled WGS sequence"/>
</dbReference>
<evidence type="ECO:0000259" key="5">
    <source>
        <dbReference type="PROSITE" id="PS51792"/>
    </source>
</evidence>
<dbReference type="InterPro" id="IPR004910">
    <property type="entry name" value="Yippee/Mis18/Cereblon"/>
</dbReference>
<accession>A0A8H7PGU4</accession>
<evidence type="ECO:0000256" key="1">
    <source>
        <dbReference type="ARBA" id="ARBA00005613"/>
    </source>
</evidence>
<keyword evidence="2" id="KW-0479">Metal-binding</keyword>
<gene>
    <name evidence="6" type="ORF">INT43_005078</name>
</gene>
<dbReference type="AlphaFoldDB" id="A0A8H7PGU4"/>
<dbReference type="EMBL" id="JAEPQZ010000014">
    <property type="protein sequence ID" value="KAG2173658.1"/>
    <property type="molecule type" value="Genomic_DNA"/>
</dbReference>
<dbReference type="GO" id="GO:0046872">
    <property type="term" value="F:metal ion binding"/>
    <property type="evidence" value="ECO:0007669"/>
    <property type="project" value="UniProtKB-KW"/>
</dbReference>
<feature type="domain" description="Yippee" evidence="5">
    <location>
        <begin position="13"/>
        <end position="110"/>
    </location>
</feature>
<keyword evidence="3" id="KW-0862">Zinc</keyword>
<comment type="caution">
    <text evidence="6">The sequence shown here is derived from an EMBL/GenBank/DDBJ whole genome shotgun (WGS) entry which is preliminary data.</text>
</comment>
<dbReference type="InterPro" id="IPR034751">
    <property type="entry name" value="Yippee"/>
</dbReference>
<keyword evidence="7" id="KW-1185">Reference proteome</keyword>
<reference evidence="6" key="1">
    <citation type="submission" date="2020-12" db="EMBL/GenBank/DDBJ databases">
        <title>Metabolic potential, ecology and presence of endohyphal bacteria is reflected in genomic diversity of Mucoromycotina.</title>
        <authorList>
            <person name="Muszewska A."/>
            <person name="Okrasinska A."/>
            <person name="Steczkiewicz K."/>
            <person name="Drgas O."/>
            <person name="Orlowska M."/>
            <person name="Perlinska-Lenart U."/>
            <person name="Aleksandrzak-Piekarczyk T."/>
            <person name="Szatraj K."/>
            <person name="Zielenkiewicz U."/>
            <person name="Pilsyk S."/>
            <person name="Malc E."/>
            <person name="Mieczkowski P."/>
            <person name="Kruszewska J.S."/>
            <person name="Biernat P."/>
            <person name="Pawlowska J."/>
        </authorList>
    </citation>
    <scope>NUCLEOTIDE SEQUENCE</scope>
    <source>
        <strain evidence="6">WA0000067209</strain>
    </source>
</reference>
<name>A0A8H7PGU4_MORIS</name>
<comment type="similarity">
    <text evidence="1 4">Belongs to the yippee family.</text>
</comment>
<dbReference type="PROSITE" id="PS51792">
    <property type="entry name" value="YIPPEE"/>
    <property type="match status" value="1"/>
</dbReference>
<protein>
    <recommendedName>
        <fullName evidence="4">Protein yippee-like</fullName>
    </recommendedName>
</protein>
<evidence type="ECO:0000313" key="7">
    <source>
        <dbReference type="Proteomes" id="UP000654370"/>
    </source>
</evidence>
<dbReference type="OrthoDB" id="6407410at2759"/>
<sequence>MGLKYRTYLEGRKVYGCQNCRSHLANSDGLISKQFQGQHGQAYLFRYVVNVSEGPEKEKQMTTGKHTITTVFCCQCDTEVGWRYIKAYEESQKYKEGACILEKALLTTVK</sequence>
<dbReference type="InterPro" id="IPR039058">
    <property type="entry name" value="Yippee_fam"/>
</dbReference>
<evidence type="ECO:0000256" key="4">
    <source>
        <dbReference type="RuleBase" id="RU110713"/>
    </source>
</evidence>
<dbReference type="PANTHER" id="PTHR13848">
    <property type="entry name" value="PROTEIN YIPPEE-LIKE CG15309-RELATED"/>
    <property type="match status" value="1"/>
</dbReference>
<evidence type="ECO:0000313" key="6">
    <source>
        <dbReference type="EMBL" id="KAG2173658.1"/>
    </source>
</evidence>
<organism evidence="6 7">
    <name type="scientific">Mortierella isabellina</name>
    <name type="common">Filamentous fungus</name>
    <name type="synonym">Umbelopsis isabellina</name>
    <dbReference type="NCBI Taxonomy" id="91625"/>
    <lineage>
        <taxon>Eukaryota</taxon>
        <taxon>Fungi</taxon>
        <taxon>Fungi incertae sedis</taxon>
        <taxon>Mucoromycota</taxon>
        <taxon>Mucoromycotina</taxon>
        <taxon>Umbelopsidomycetes</taxon>
        <taxon>Umbelopsidales</taxon>
        <taxon>Umbelopsidaceae</taxon>
        <taxon>Umbelopsis</taxon>
    </lineage>
</organism>